<name>A0A9D2QVT9_9FIRM</name>
<protein>
    <submittedName>
        <fullName evidence="1">Uncharacterized protein</fullName>
    </submittedName>
</protein>
<reference evidence="1" key="2">
    <citation type="submission" date="2021-04" db="EMBL/GenBank/DDBJ databases">
        <authorList>
            <person name="Gilroy R."/>
        </authorList>
    </citation>
    <scope>NUCLEOTIDE SEQUENCE</scope>
    <source>
        <strain evidence="1">ChiBcec6-4105</strain>
    </source>
</reference>
<gene>
    <name evidence="1" type="ORF">H9914_14340</name>
</gene>
<reference evidence="1" key="1">
    <citation type="journal article" date="2021" name="PeerJ">
        <title>Extensive microbial diversity within the chicken gut microbiome revealed by metagenomics and culture.</title>
        <authorList>
            <person name="Gilroy R."/>
            <person name="Ravi A."/>
            <person name="Getino M."/>
            <person name="Pursley I."/>
            <person name="Horton D.L."/>
            <person name="Alikhan N.F."/>
            <person name="Baker D."/>
            <person name="Gharbi K."/>
            <person name="Hall N."/>
            <person name="Watson M."/>
            <person name="Adriaenssens E.M."/>
            <person name="Foster-Nyarko E."/>
            <person name="Jarju S."/>
            <person name="Secka A."/>
            <person name="Antonio M."/>
            <person name="Oren A."/>
            <person name="Chaudhuri R.R."/>
            <person name="La Ragione R."/>
            <person name="Hildebrand F."/>
            <person name="Pallen M.J."/>
        </authorList>
    </citation>
    <scope>NUCLEOTIDE SEQUENCE</scope>
    <source>
        <strain evidence="1">ChiBcec6-4105</strain>
    </source>
</reference>
<sequence>MEDKEKFQKNVEVVSKALKEQAGVREPEEEAKSLYKKFVQTRQEPVRLAVALRGFFLPQTKEEEKEAYGRYLKSRIRPAMEALIDEDQVEKLEILESLGWLEEKNIDVFIRIARQGQKNAALVWLLHLKKEKYGFKDRDFSL</sequence>
<comment type="caution">
    <text evidence="1">The sequence shown here is derived from an EMBL/GenBank/DDBJ whole genome shotgun (WGS) entry which is preliminary data.</text>
</comment>
<evidence type="ECO:0000313" key="2">
    <source>
        <dbReference type="Proteomes" id="UP000823892"/>
    </source>
</evidence>
<dbReference type="Proteomes" id="UP000823892">
    <property type="component" value="Unassembled WGS sequence"/>
</dbReference>
<accession>A0A9D2QVT9</accession>
<dbReference type="AlphaFoldDB" id="A0A9D2QVT9"/>
<proteinExistence type="predicted"/>
<organism evidence="1 2">
    <name type="scientific">Candidatus Blautia avicola</name>
    <dbReference type="NCBI Taxonomy" id="2838483"/>
    <lineage>
        <taxon>Bacteria</taxon>
        <taxon>Bacillati</taxon>
        <taxon>Bacillota</taxon>
        <taxon>Clostridia</taxon>
        <taxon>Lachnospirales</taxon>
        <taxon>Lachnospiraceae</taxon>
        <taxon>Blautia</taxon>
    </lineage>
</organism>
<dbReference type="EMBL" id="DWUY01000314">
    <property type="protein sequence ID" value="HJD30152.1"/>
    <property type="molecule type" value="Genomic_DNA"/>
</dbReference>
<evidence type="ECO:0000313" key="1">
    <source>
        <dbReference type="EMBL" id="HJD30152.1"/>
    </source>
</evidence>